<name>A0A938XXG0_9BACL</name>
<dbReference type="SMART" id="SM00905">
    <property type="entry name" value="FolB"/>
    <property type="match status" value="1"/>
</dbReference>
<dbReference type="EMBL" id="JAFBEB010000023">
    <property type="protein sequence ID" value="MBM7592283.1"/>
    <property type="molecule type" value="Genomic_DNA"/>
</dbReference>
<keyword evidence="9" id="KW-1185">Reference proteome</keyword>
<organism evidence="8 9">
    <name type="scientific">Brevibacillus fulvus</name>
    <dbReference type="NCBI Taxonomy" id="1125967"/>
    <lineage>
        <taxon>Bacteria</taxon>
        <taxon>Bacillati</taxon>
        <taxon>Bacillota</taxon>
        <taxon>Bacilli</taxon>
        <taxon>Bacillales</taxon>
        <taxon>Paenibacillaceae</taxon>
        <taxon>Brevibacillus</taxon>
    </lineage>
</organism>
<evidence type="ECO:0000256" key="6">
    <source>
        <dbReference type="RuleBase" id="RU362079"/>
    </source>
</evidence>
<dbReference type="SUPFAM" id="SSF55620">
    <property type="entry name" value="Tetrahydrobiopterin biosynthesis enzymes-like"/>
    <property type="match status" value="1"/>
</dbReference>
<comment type="caution">
    <text evidence="8">The sequence shown here is derived from an EMBL/GenBank/DDBJ whole genome shotgun (WGS) entry which is preliminary data.</text>
</comment>
<evidence type="ECO:0000256" key="5">
    <source>
        <dbReference type="ARBA" id="ARBA00023239"/>
    </source>
</evidence>
<dbReference type="InterPro" id="IPR006157">
    <property type="entry name" value="FolB_dom"/>
</dbReference>
<dbReference type="PANTHER" id="PTHR42844:SF1">
    <property type="entry name" value="DIHYDRONEOPTERIN ALDOLASE 1-RELATED"/>
    <property type="match status" value="1"/>
</dbReference>
<dbReference type="FunFam" id="3.30.1130.10:FF:000003">
    <property type="entry name" value="7,8-dihydroneopterin aldolase"/>
    <property type="match status" value="1"/>
</dbReference>
<dbReference type="InterPro" id="IPR043133">
    <property type="entry name" value="GTP-CH-I_C/QueF"/>
</dbReference>
<evidence type="ECO:0000256" key="3">
    <source>
        <dbReference type="ARBA" id="ARBA00005708"/>
    </source>
</evidence>
<dbReference type="RefSeq" id="WP_204520096.1">
    <property type="nucleotide sequence ID" value="NZ_BAABIN010000030.1"/>
</dbReference>
<keyword evidence="5 6" id="KW-0456">Lyase</keyword>
<comment type="similarity">
    <text evidence="3 6">Belongs to the DHNA family.</text>
</comment>
<accession>A0A938XXG0</accession>
<evidence type="ECO:0000256" key="2">
    <source>
        <dbReference type="ARBA" id="ARBA00005013"/>
    </source>
</evidence>
<evidence type="ECO:0000313" key="8">
    <source>
        <dbReference type="EMBL" id="MBM7592283.1"/>
    </source>
</evidence>
<sequence length="123" mass="14175">MDKIYFQRMEFYGYHGVFEAEAQLGQRFYVDLELSLDLTKAGQSDELGDTVNYADIFTSVRQIVEGERYKLIEALTSRIAEQLLSQFAFMEVKVKVTKPNPPINGHYEAVAVEMVRSREERGL</sequence>
<comment type="pathway">
    <text evidence="2 6">Cofactor biosynthesis; tetrahydrofolate biosynthesis; 2-amino-4-hydroxy-6-hydroxymethyl-7,8-dihydropteridine diphosphate from 7,8-dihydroneopterin triphosphate: step 3/4.</text>
</comment>
<dbReference type="Proteomes" id="UP000717624">
    <property type="component" value="Unassembled WGS sequence"/>
</dbReference>
<evidence type="ECO:0000256" key="1">
    <source>
        <dbReference type="ARBA" id="ARBA00001353"/>
    </source>
</evidence>
<keyword evidence="4 6" id="KW-0289">Folate biosynthesis</keyword>
<proteinExistence type="inferred from homology"/>
<dbReference type="NCBIfam" id="TIGR00526">
    <property type="entry name" value="folB_dom"/>
    <property type="match status" value="1"/>
</dbReference>
<dbReference type="GO" id="GO:0004150">
    <property type="term" value="F:dihydroneopterin aldolase activity"/>
    <property type="evidence" value="ECO:0007669"/>
    <property type="project" value="UniProtKB-UniRule"/>
</dbReference>
<dbReference type="CDD" id="cd00534">
    <property type="entry name" value="DHNA_DHNTPE"/>
    <property type="match status" value="1"/>
</dbReference>
<dbReference type="Pfam" id="PF02152">
    <property type="entry name" value="FolB"/>
    <property type="match status" value="1"/>
</dbReference>
<dbReference type="GO" id="GO:0046654">
    <property type="term" value="P:tetrahydrofolate biosynthetic process"/>
    <property type="evidence" value="ECO:0007669"/>
    <property type="project" value="UniProtKB-UniRule"/>
</dbReference>
<dbReference type="PANTHER" id="PTHR42844">
    <property type="entry name" value="DIHYDRONEOPTERIN ALDOLASE 1-RELATED"/>
    <property type="match status" value="1"/>
</dbReference>
<reference evidence="8" key="1">
    <citation type="submission" date="2021-01" db="EMBL/GenBank/DDBJ databases">
        <title>Genomic Encyclopedia of Type Strains, Phase IV (KMG-IV): sequencing the most valuable type-strain genomes for metagenomic binning, comparative biology and taxonomic classification.</title>
        <authorList>
            <person name="Goeker M."/>
        </authorList>
    </citation>
    <scope>NUCLEOTIDE SEQUENCE</scope>
    <source>
        <strain evidence="8">DSM 25523</strain>
    </source>
</reference>
<dbReference type="EC" id="4.1.2.25" evidence="6"/>
<dbReference type="GO" id="GO:0046656">
    <property type="term" value="P:folic acid biosynthetic process"/>
    <property type="evidence" value="ECO:0007669"/>
    <property type="project" value="UniProtKB-UniRule"/>
</dbReference>
<evidence type="ECO:0000259" key="7">
    <source>
        <dbReference type="SMART" id="SM00905"/>
    </source>
</evidence>
<evidence type="ECO:0000313" key="9">
    <source>
        <dbReference type="Proteomes" id="UP000717624"/>
    </source>
</evidence>
<protein>
    <recommendedName>
        <fullName evidence="6">7,8-dihydroneopterin aldolase</fullName>
        <ecNumber evidence="6">4.1.2.25</ecNumber>
    </recommendedName>
</protein>
<dbReference type="Gene3D" id="3.30.1130.10">
    <property type="match status" value="1"/>
</dbReference>
<comment type="function">
    <text evidence="6">Catalyzes the conversion of 7,8-dihydroneopterin to 6-hydroxymethyl-7,8-dihydropterin.</text>
</comment>
<evidence type="ECO:0000256" key="4">
    <source>
        <dbReference type="ARBA" id="ARBA00022909"/>
    </source>
</evidence>
<dbReference type="AlphaFoldDB" id="A0A938XXG0"/>
<gene>
    <name evidence="8" type="ORF">JOD01_003945</name>
</gene>
<dbReference type="NCBIfam" id="TIGR00525">
    <property type="entry name" value="folB"/>
    <property type="match status" value="1"/>
</dbReference>
<dbReference type="GO" id="GO:0005737">
    <property type="term" value="C:cytoplasm"/>
    <property type="evidence" value="ECO:0007669"/>
    <property type="project" value="TreeGrafter"/>
</dbReference>
<comment type="catalytic activity">
    <reaction evidence="1 6">
        <text>7,8-dihydroneopterin = 6-hydroxymethyl-7,8-dihydropterin + glycolaldehyde</text>
        <dbReference type="Rhea" id="RHEA:10540"/>
        <dbReference type="ChEBI" id="CHEBI:17001"/>
        <dbReference type="ChEBI" id="CHEBI:17071"/>
        <dbReference type="ChEBI" id="CHEBI:44841"/>
        <dbReference type="EC" id="4.1.2.25"/>
    </reaction>
</comment>
<dbReference type="InterPro" id="IPR006156">
    <property type="entry name" value="Dihydroneopterin_aldolase"/>
</dbReference>
<feature type="domain" description="Dihydroneopterin aldolase/epimerase" evidence="7">
    <location>
        <begin position="4"/>
        <end position="116"/>
    </location>
</feature>